<feature type="transmembrane region" description="Helical" evidence="1">
    <location>
        <begin position="73"/>
        <end position="92"/>
    </location>
</feature>
<name>A0ABY5FUH7_9MICO</name>
<organism evidence="2 3">
    <name type="scientific">Microcella humidisoli</name>
    <dbReference type="NCBI Taxonomy" id="2963406"/>
    <lineage>
        <taxon>Bacteria</taxon>
        <taxon>Bacillati</taxon>
        <taxon>Actinomycetota</taxon>
        <taxon>Actinomycetes</taxon>
        <taxon>Micrococcales</taxon>
        <taxon>Microbacteriaceae</taxon>
        <taxon>Microcella</taxon>
    </lineage>
</organism>
<protein>
    <submittedName>
        <fullName evidence="2">Uncharacterized protein</fullName>
    </submittedName>
</protein>
<dbReference type="RefSeq" id="WP_255159084.1">
    <property type="nucleotide sequence ID" value="NZ_CP101497.1"/>
</dbReference>
<sequence>MVTSDRLRSRRSRLASAWIVATVSTVVAATGHALAGGGTPSLVALVLALFASALLGTAVVGSRLSRRGTVAGVVLDQVIFHTFFSFFGASTASSSTTAPLGSGAHHAQHTALLTVANDASAESALTSAMVLSHLAAAVLAYAMLRGGVAAIAKALATIGSELRRSFDVGTAPTPISRPRLLADWARATMRVAARHLDLPERRGPPAVAAA</sequence>
<dbReference type="EMBL" id="CP101497">
    <property type="protein sequence ID" value="UTT61943.1"/>
    <property type="molecule type" value="Genomic_DNA"/>
</dbReference>
<evidence type="ECO:0000313" key="2">
    <source>
        <dbReference type="EMBL" id="UTT61943.1"/>
    </source>
</evidence>
<evidence type="ECO:0000256" key="1">
    <source>
        <dbReference type="SAM" id="Phobius"/>
    </source>
</evidence>
<keyword evidence="1" id="KW-0472">Membrane</keyword>
<dbReference type="Proteomes" id="UP001060039">
    <property type="component" value="Chromosome"/>
</dbReference>
<proteinExistence type="predicted"/>
<feature type="transmembrane region" description="Helical" evidence="1">
    <location>
        <begin position="41"/>
        <end position="61"/>
    </location>
</feature>
<keyword evidence="1" id="KW-0812">Transmembrane</keyword>
<evidence type="ECO:0000313" key="3">
    <source>
        <dbReference type="Proteomes" id="UP001060039"/>
    </source>
</evidence>
<accession>A0ABY5FUH7</accession>
<gene>
    <name evidence="2" type="ORF">NNL39_09715</name>
</gene>
<feature type="transmembrane region" description="Helical" evidence="1">
    <location>
        <begin position="12"/>
        <end position="35"/>
    </location>
</feature>
<keyword evidence="1" id="KW-1133">Transmembrane helix</keyword>
<reference evidence="2" key="1">
    <citation type="submission" date="2022-07" db="EMBL/GenBank/DDBJ databases">
        <title>Taxonomic analysis of Microcella humidisoli nov. sp., isolated from riverside soil.</title>
        <authorList>
            <person name="Molina K.M."/>
            <person name="Kim S.B."/>
        </authorList>
    </citation>
    <scope>NUCLEOTIDE SEQUENCE</scope>
    <source>
        <strain evidence="2">MMS21-STM10</strain>
    </source>
</reference>
<keyword evidence="3" id="KW-1185">Reference proteome</keyword>